<comment type="caution">
    <text evidence="2">The sequence shown here is derived from an EMBL/GenBank/DDBJ whole genome shotgun (WGS) entry which is preliminary data.</text>
</comment>
<sequence>MKRNLAAALLLLGIAVSAAHAVDVDGKILPGEYAREVSFDKGSFRLLWRIAGDKVFMAIDSDAKGWVAIGFEPTRIMANSDMIFGFVETSGGVRAVDAWSTGMFGPHPADTAQGGKDSILSFAGLRSGNRLVFEFSRALDTGDKFDKIIPAAGTFKIIWAHSQSMDFNAKHSKAGSAALDMGGSY</sequence>
<dbReference type="PANTHER" id="PTHR10157">
    <property type="entry name" value="DOPAMINE BETA HYDROXYLASE RELATED"/>
    <property type="match status" value="1"/>
</dbReference>
<dbReference type="PANTHER" id="PTHR10157:SF23">
    <property type="entry name" value="MOXD1 HOMOLOG 1"/>
    <property type="match status" value="1"/>
</dbReference>
<dbReference type="InterPro" id="IPR005018">
    <property type="entry name" value="DOMON_domain"/>
</dbReference>
<dbReference type="GO" id="GO:0005507">
    <property type="term" value="F:copper ion binding"/>
    <property type="evidence" value="ECO:0007669"/>
    <property type="project" value="TreeGrafter"/>
</dbReference>
<evidence type="ECO:0000313" key="2">
    <source>
        <dbReference type="EMBL" id="MPL65938.1"/>
    </source>
</evidence>
<dbReference type="GO" id="GO:0006589">
    <property type="term" value="P:octopamine biosynthetic process"/>
    <property type="evidence" value="ECO:0007669"/>
    <property type="project" value="TreeGrafter"/>
</dbReference>
<dbReference type="SUPFAM" id="SSF49344">
    <property type="entry name" value="CBD9-like"/>
    <property type="match status" value="1"/>
</dbReference>
<dbReference type="GO" id="GO:0030667">
    <property type="term" value="C:secretory granule membrane"/>
    <property type="evidence" value="ECO:0007669"/>
    <property type="project" value="TreeGrafter"/>
</dbReference>
<dbReference type="AlphaFoldDB" id="A0A644TG40"/>
<evidence type="ECO:0000259" key="1">
    <source>
        <dbReference type="PROSITE" id="PS50836"/>
    </source>
</evidence>
<reference evidence="2" key="1">
    <citation type="submission" date="2019-08" db="EMBL/GenBank/DDBJ databases">
        <authorList>
            <person name="Kucharzyk K."/>
            <person name="Murdoch R.W."/>
            <person name="Higgins S."/>
            <person name="Loffler F."/>
        </authorList>
    </citation>
    <scope>NUCLEOTIDE SEQUENCE</scope>
</reference>
<dbReference type="EMBL" id="VSSQ01000030">
    <property type="protein sequence ID" value="MPL65938.1"/>
    <property type="molecule type" value="Genomic_DNA"/>
</dbReference>
<dbReference type="SMART" id="SM00664">
    <property type="entry name" value="DoH"/>
    <property type="match status" value="1"/>
</dbReference>
<dbReference type="PROSITE" id="PS50836">
    <property type="entry name" value="DOMON"/>
    <property type="match status" value="1"/>
</dbReference>
<dbReference type="Pfam" id="PF03351">
    <property type="entry name" value="DOMON"/>
    <property type="match status" value="1"/>
</dbReference>
<accession>A0A644TG40</accession>
<dbReference type="InterPro" id="IPR000945">
    <property type="entry name" value="DBH-like"/>
</dbReference>
<dbReference type="InterPro" id="IPR045266">
    <property type="entry name" value="DOH_DOMON"/>
</dbReference>
<name>A0A644TG40_9ZZZZ</name>
<proteinExistence type="predicted"/>
<dbReference type="GO" id="GO:0042420">
    <property type="term" value="P:dopamine catabolic process"/>
    <property type="evidence" value="ECO:0007669"/>
    <property type="project" value="TreeGrafter"/>
</dbReference>
<dbReference type="GO" id="GO:0005615">
    <property type="term" value="C:extracellular space"/>
    <property type="evidence" value="ECO:0007669"/>
    <property type="project" value="TreeGrafter"/>
</dbReference>
<protein>
    <recommendedName>
        <fullName evidence="1">DOMON domain-containing protein</fullName>
    </recommendedName>
</protein>
<dbReference type="CDD" id="cd09631">
    <property type="entry name" value="DOMON_DOH"/>
    <property type="match status" value="1"/>
</dbReference>
<dbReference type="GO" id="GO:0004500">
    <property type="term" value="F:dopamine beta-monooxygenase activity"/>
    <property type="evidence" value="ECO:0007669"/>
    <property type="project" value="InterPro"/>
</dbReference>
<organism evidence="2">
    <name type="scientific">bioreactor metagenome</name>
    <dbReference type="NCBI Taxonomy" id="1076179"/>
    <lineage>
        <taxon>unclassified sequences</taxon>
        <taxon>metagenomes</taxon>
        <taxon>ecological metagenomes</taxon>
    </lineage>
</organism>
<feature type="domain" description="DOMON" evidence="1">
    <location>
        <begin position="42"/>
        <end position="162"/>
    </location>
</feature>
<gene>
    <name evidence="2" type="ORF">SDC9_11603</name>
</gene>
<dbReference type="GO" id="GO:0042421">
    <property type="term" value="P:norepinephrine biosynthetic process"/>
    <property type="evidence" value="ECO:0007669"/>
    <property type="project" value="TreeGrafter"/>
</dbReference>